<protein>
    <recommendedName>
        <fullName evidence="9">Ribonuclease</fullName>
        <ecNumber evidence="9">3.1.26.4</ecNumber>
    </recommendedName>
</protein>
<keyword evidence="7 8" id="KW-0378">Hydrolase</keyword>
<accession>A0A2G4SXQ8</accession>
<keyword evidence="5 8" id="KW-0479">Metal-binding</keyword>
<dbReference type="InterPro" id="IPR024567">
    <property type="entry name" value="RNase_HII/HIII_dom"/>
</dbReference>
<evidence type="ECO:0000256" key="3">
    <source>
        <dbReference type="ARBA" id="ARBA00007058"/>
    </source>
</evidence>
<dbReference type="GO" id="GO:0046872">
    <property type="term" value="F:metal ion binding"/>
    <property type="evidence" value="ECO:0007669"/>
    <property type="project" value="UniProtKB-KW"/>
</dbReference>
<dbReference type="CDD" id="cd07181">
    <property type="entry name" value="RNase_HII_eukaryota_like"/>
    <property type="match status" value="1"/>
</dbReference>
<comment type="cofactor">
    <cofactor evidence="8">
        <name>Mn(2+)</name>
        <dbReference type="ChEBI" id="CHEBI:29035"/>
    </cofactor>
    <cofactor evidence="8">
        <name>Mg(2+)</name>
        <dbReference type="ChEBI" id="CHEBI:18420"/>
    </cofactor>
    <text evidence="8">Manganese or magnesium. Binds 1 divalent metal ion per monomer in the absence of substrate. May bind a second metal ion after substrate binding.</text>
</comment>
<dbReference type="GO" id="GO:0004523">
    <property type="term" value="F:RNA-DNA hybrid ribonuclease activity"/>
    <property type="evidence" value="ECO:0007669"/>
    <property type="project" value="UniProtKB-UniRule"/>
</dbReference>
<keyword evidence="12" id="KW-1185">Reference proteome</keyword>
<dbReference type="PANTHER" id="PTHR10954">
    <property type="entry name" value="RIBONUCLEASE H2 SUBUNIT A"/>
    <property type="match status" value="1"/>
</dbReference>
<dbReference type="RefSeq" id="XP_023467267.1">
    <property type="nucleotide sequence ID" value="XM_023608590.1"/>
</dbReference>
<evidence type="ECO:0000259" key="10">
    <source>
        <dbReference type="PROSITE" id="PS51975"/>
    </source>
</evidence>
<proteinExistence type="inferred from homology"/>
<dbReference type="PANTHER" id="PTHR10954:SF7">
    <property type="entry name" value="RIBONUCLEASE H2 SUBUNIT A"/>
    <property type="match status" value="1"/>
</dbReference>
<feature type="binding site" evidence="8">
    <location>
        <position position="66"/>
    </location>
    <ligand>
        <name>a divalent metal cation</name>
        <dbReference type="ChEBI" id="CHEBI:60240"/>
    </ligand>
</feature>
<name>A0A2G4SXQ8_RHIZD</name>
<evidence type="ECO:0000256" key="5">
    <source>
        <dbReference type="ARBA" id="ARBA00022723"/>
    </source>
</evidence>
<dbReference type="Proteomes" id="UP000242254">
    <property type="component" value="Unassembled WGS sequence"/>
</dbReference>
<dbReference type="InterPro" id="IPR004649">
    <property type="entry name" value="RNase_H2_suA"/>
</dbReference>
<dbReference type="GO" id="GO:0043137">
    <property type="term" value="P:DNA replication, removal of RNA primer"/>
    <property type="evidence" value="ECO:0007669"/>
    <property type="project" value="TreeGrafter"/>
</dbReference>
<evidence type="ECO:0000256" key="2">
    <source>
        <dbReference type="ARBA" id="ARBA00001946"/>
    </source>
</evidence>
<dbReference type="InterPro" id="IPR036397">
    <property type="entry name" value="RNaseH_sf"/>
</dbReference>
<comment type="cofactor">
    <cofactor evidence="2">
        <name>Mg(2+)</name>
        <dbReference type="ChEBI" id="CHEBI:18420"/>
    </cofactor>
</comment>
<dbReference type="NCBIfam" id="TIGR00729">
    <property type="entry name" value="ribonuclease HII"/>
    <property type="match status" value="1"/>
</dbReference>
<gene>
    <name evidence="11" type="ORF">RHIMIDRAFT_236613</name>
</gene>
<dbReference type="Pfam" id="PF01351">
    <property type="entry name" value="RNase_HII"/>
    <property type="match status" value="1"/>
</dbReference>
<dbReference type="GO" id="GO:0006298">
    <property type="term" value="P:mismatch repair"/>
    <property type="evidence" value="ECO:0007669"/>
    <property type="project" value="TreeGrafter"/>
</dbReference>
<dbReference type="GeneID" id="35439580"/>
<evidence type="ECO:0000256" key="8">
    <source>
        <dbReference type="PROSITE-ProRule" id="PRU01319"/>
    </source>
</evidence>
<dbReference type="GO" id="GO:0032299">
    <property type="term" value="C:ribonuclease H2 complex"/>
    <property type="evidence" value="ECO:0007669"/>
    <property type="project" value="TreeGrafter"/>
</dbReference>
<dbReference type="SUPFAM" id="SSF53098">
    <property type="entry name" value="Ribonuclease H-like"/>
    <property type="match status" value="1"/>
</dbReference>
<dbReference type="AlphaFoldDB" id="A0A2G4SXQ8"/>
<evidence type="ECO:0000313" key="11">
    <source>
        <dbReference type="EMBL" id="PHZ13559.1"/>
    </source>
</evidence>
<keyword evidence="6 8" id="KW-0255">Endonuclease</keyword>
<evidence type="ECO:0000256" key="1">
    <source>
        <dbReference type="ARBA" id="ARBA00000077"/>
    </source>
</evidence>
<sequence length="343" mass="39010">MTKESTESVLVETMETKIQASALSKVLLPSVKLPLTKSYMYASPVPVLLAENRPDKVNEPCVLGVDEAGRGPCLGPMVYAVCYCPLSRHQELKKLGFDDSKKLTEEKRSQLAKIIEENKDWIGWAVYVISPRDISTNMFRRPVYNLNEMAHDATIKLIKQVIQEKVNIEEIYVDPVGPSESYRKKLLSFFPGVGITVEPKADALYPIVSAASICAKVTRDQYVQNWLWTEPGFEGVVSKEFGSGYPSDPNTIKWMDANEDAFFGFPSIMRFSWKTISNRMNQTRHVEWSEDEDEEPTTKQAIKAMQEKLAKQALKRKRAAKYNHHRRGKVIQSFSLDIEPKLL</sequence>
<dbReference type="GO" id="GO:0003723">
    <property type="term" value="F:RNA binding"/>
    <property type="evidence" value="ECO:0007669"/>
    <property type="project" value="UniProtKB-UniRule"/>
</dbReference>
<dbReference type="InterPro" id="IPR023160">
    <property type="entry name" value="RNase_HII_hlx-loop-hlx_cap_dom"/>
</dbReference>
<evidence type="ECO:0000313" key="12">
    <source>
        <dbReference type="Proteomes" id="UP000242254"/>
    </source>
</evidence>
<feature type="binding site" evidence="8">
    <location>
        <position position="174"/>
    </location>
    <ligand>
        <name>a divalent metal cation</name>
        <dbReference type="ChEBI" id="CHEBI:60240"/>
    </ligand>
</feature>
<dbReference type="InterPro" id="IPR012337">
    <property type="entry name" value="RNaseH-like_sf"/>
</dbReference>
<comment type="catalytic activity">
    <reaction evidence="1 8 9">
        <text>Endonucleolytic cleavage to 5'-phosphomonoester.</text>
        <dbReference type="EC" id="3.1.26.4"/>
    </reaction>
</comment>
<dbReference type="PROSITE" id="PS51975">
    <property type="entry name" value="RNASE_H_2"/>
    <property type="match status" value="1"/>
</dbReference>
<evidence type="ECO:0000256" key="4">
    <source>
        <dbReference type="ARBA" id="ARBA00022722"/>
    </source>
</evidence>
<comment type="function">
    <text evidence="9">Endonuclease that specifically degrades the RNA of RNA-DNA hybrids.</text>
</comment>
<comment type="similarity">
    <text evidence="3">Belongs to the RNase HII family. Eukaryotic subfamily.</text>
</comment>
<reference evidence="11 12" key="1">
    <citation type="journal article" date="2016" name="Proc. Natl. Acad. Sci. U.S.A.">
        <title>Lipid metabolic changes in an early divergent fungus govern the establishment of a mutualistic symbiosis with endobacteria.</title>
        <authorList>
            <person name="Lastovetsky O.A."/>
            <person name="Gaspar M.L."/>
            <person name="Mondo S.J."/>
            <person name="LaButti K.M."/>
            <person name="Sandor L."/>
            <person name="Grigoriev I.V."/>
            <person name="Henry S.A."/>
            <person name="Pawlowska T.E."/>
        </authorList>
    </citation>
    <scope>NUCLEOTIDE SEQUENCE [LARGE SCALE GENOMIC DNA]</scope>
    <source>
        <strain evidence="11 12">ATCC 52813</strain>
    </source>
</reference>
<dbReference type="FunFam" id="3.30.420.10:FF:000016">
    <property type="entry name" value="Ribonuclease"/>
    <property type="match status" value="1"/>
</dbReference>
<dbReference type="EMBL" id="KZ303847">
    <property type="protein sequence ID" value="PHZ13559.1"/>
    <property type="molecule type" value="Genomic_DNA"/>
</dbReference>
<feature type="domain" description="RNase H type-2" evidence="10">
    <location>
        <begin position="60"/>
        <end position="285"/>
    </location>
</feature>
<evidence type="ECO:0000256" key="7">
    <source>
        <dbReference type="ARBA" id="ARBA00022801"/>
    </source>
</evidence>
<dbReference type="Gene3D" id="3.30.420.10">
    <property type="entry name" value="Ribonuclease H-like superfamily/Ribonuclease H"/>
    <property type="match status" value="1"/>
</dbReference>
<evidence type="ECO:0000256" key="9">
    <source>
        <dbReference type="RuleBase" id="RU003515"/>
    </source>
</evidence>
<dbReference type="STRING" id="1340429.A0A2G4SXQ8"/>
<evidence type="ECO:0000256" key="6">
    <source>
        <dbReference type="ARBA" id="ARBA00022759"/>
    </source>
</evidence>
<keyword evidence="4 8" id="KW-0540">Nuclease</keyword>
<organism evidence="11 12">
    <name type="scientific">Rhizopus microsporus ATCC 52813</name>
    <dbReference type="NCBI Taxonomy" id="1340429"/>
    <lineage>
        <taxon>Eukaryota</taxon>
        <taxon>Fungi</taxon>
        <taxon>Fungi incertae sedis</taxon>
        <taxon>Mucoromycota</taxon>
        <taxon>Mucoromycotina</taxon>
        <taxon>Mucoromycetes</taxon>
        <taxon>Mucorales</taxon>
        <taxon>Mucorineae</taxon>
        <taxon>Rhizopodaceae</taxon>
        <taxon>Rhizopus</taxon>
    </lineage>
</organism>
<dbReference type="FunFam" id="1.10.10.460:FF:000001">
    <property type="entry name" value="Ribonuclease"/>
    <property type="match status" value="1"/>
</dbReference>
<feature type="binding site" evidence="8">
    <location>
        <position position="67"/>
    </location>
    <ligand>
        <name>a divalent metal cation</name>
        <dbReference type="ChEBI" id="CHEBI:60240"/>
    </ligand>
</feature>
<dbReference type="Gene3D" id="1.10.10.460">
    <property type="entry name" value="Ribonuclease hii. Domain 2"/>
    <property type="match status" value="1"/>
</dbReference>
<dbReference type="EC" id="3.1.26.4" evidence="9"/>
<dbReference type="InterPro" id="IPR001352">
    <property type="entry name" value="RNase_HII/HIII"/>
</dbReference>